<reference evidence="4 5" key="1">
    <citation type="submission" date="2018-01" db="EMBL/GenBank/DDBJ databases">
        <title>Glutamicibacter soli strain NHPC-3 Whole genome sequence and assembly.</title>
        <authorList>
            <person name="Choudhury P."/>
            <person name="Gupta D."/>
            <person name="Sengupta K."/>
            <person name="Jawed A."/>
            <person name="Sultana N."/>
            <person name="Saha P."/>
        </authorList>
    </citation>
    <scope>NUCLEOTIDE SEQUENCE [LARGE SCALE GENOMIC DNA]</scope>
    <source>
        <strain evidence="4 5">NHPC-3</strain>
    </source>
</reference>
<protein>
    <submittedName>
        <fullName evidence="4">Patatin</fullName>
    </submittedName>
</protein>
<keyword evidence="5" id="KW-1185">Reference proteome</keyword>
<dbReference type="Pfam" id="PF01734">
    <property type="entry name" value="Patatin"/>
    <property type="match status" value="1"/>
</dbReference>
<dbReference type="GO" id="GO:0016787">
    <property type="term" value="F:hydrolase activity"/>
    <property type="evidence" value="ECO:0007669"/>
    <property type="project" value="UniProtKB-UniRule"/>
</dbReference>
<keyword evidence="2" id="KW-0442">Lipid degradation</keyword>
<dbReference type="Proteomes" id="UP000252167">
    <property type="component" value="Unassembled WGS sequence"/>
</dbReference>
<dbReference type="InterPro" id="IPR016035">
    <property type="entry name" value="Acyl_Trfase/lysoPLipase"/>
</dbReference>
<accession>A0A365YPG9</accession>
<organism evidence="4 5">
    <name type="scientific">Glutamicibacter soli</name>
    <dbReference type="NCBI Taxonomy" id="453836"/>
    <lineage>
        <taxon>Bacteria</taxon>
        <taxon>Bacillati</taxon>
        <taxon>Actinomycetota</taxon>
        <taxon>Actinomycetes</taxon>
        <taxon>Micrococcales</taxon>
        <taxon>Micrococcaceae</taxon>
        <taxon>Glutamicibacter</taxon>
    </lineage>
</organism>
<gene>
    <name evidence="4" type="ORF">C1H84_02350</name>
</gene>
<keyword evidence="2" id="KW-0378">Hydrolase</keyword>
<feature type="active site" description="Proton acceptor" evidence="2">
    <location>
        <position position="162"/>
    </location>
</feature>
<dbReference type="EMBL" id="POAF01000001">
    <property type="protein sequence ID" value="RBM04150.1"/>
    <property type="molecule type" value="Genomic_DNA"/>
</dbReference>
<evidence type="ECO:0000256" key="2">
    <source>
        <dbReference type="PROSITE-ProRule" id="PRU01161"/>
    </source>
</evidence>
<keyword evidence="1 2" id="KW-0443">Lipid metabolism</keyword>
<proteinExistence type="predicted"/>
<dbReference type="AlphaFoldDB" id="A0A365YPG9"/>
<comment type="caution">
    <text evidence="2">Lacks conserved residue(s) required for the propagation of feature annotation.</text>
</comment>
<evidence type="ECO:0000313" key="5">
    <source>
        <dbReference type="Proteomes" id="UP000252167"/>
    </source>
</evidence>
<dbReference type="InterPro" id="IPR002641">
    <property type="entry name" value="PNPLA_dom"/>
</dbReference>
<feature type="domain" description="PNPLA" evidence="3">
    <location>
        <begin position="5"/>
        <end position="176"/>
    </location>
</feature>
<dbReference type="PROSITE" id="PS51635">
    <property type="entry name" value="PNPLA"/>
    <property type="match status" value="1"/>
</dbReference>
<feature type="active site" description="Nucleophile" evidence="2">
    <location>
        <position position="38"/>
    </location>
</feature>
<comment type="caution">
    <text evidence="4">The sequence shown here is derived from an EMBL/GenBank/DDBJ whole genome shotgun (WGS) entry which is preliminary data.</text>
</comment>
<sequence length="434" mass="47579">MKRSLVLAGGGMRVAWQAGVLKALEEADLEFTHVDGTSGGILNTAMMLSGQDADQMMKRWASVKVSQFSSPLPLRDYLRGPWNLPALSGPEAMVTKLFPSMGVDVDAIRKSKIPGTFNIANFTEKRSIAVSSKDVDPQLLAAGMSLPIFTAPLYRDGATWTDAAWIRDANITAALDHGAREIWLLWCVGNSPYWGKGPLEQYVHMIEMSATGGLLADFEQAKAAGREFVLHVIKPEHPLPLDPVFYLGRISASTLMSMGYRDAVAYLERSRPEGVRADYRCTAMTDGPVGVSWSERLSGHGFGLNLTVWLPLDDAVPGAVTGFLAKRRVKHLVPLADGSIVRTASSWEYRARARIDGDWVPVAIRREVPAGESIFDQLPRAEADIGTQHPNLRMGLCGRIRMLISLEPFGAHGLRQRIFAARDVLKMLRTARSG</sequence>
<dbReference type="Gene3D" id="3.40.1090.10">
    <property type="entry name" value="Cytosolic phospholipase A2 catalytic domain"/>
    <property type="match status" value="1"/>
</dbReference>
<evidence type="ECO:0000259" key="3">
    <source>
        <dbReference type="PROSITE" id="PS51635"/>
    </source>
</evidence>
<dbReference type="GO" id="GO:0016042">
    <property type="term" value="P:lipid catabolic process"/>
    <property type="evidence" value="ECO:0007669"/>
    <property type="project" value="UniProtKB-UniRule"/>
</dbReference>
<name>A0A365YPG9_9MICC</name>
<dbReference type="SUPFAM" id="SSF52151">
    <property type="entry name" value="FabD/lysophospholipase-like"/>
    <property type="match status" value="1"/>
</dbReference>
<evidence type="ECO:0000256" key="1">
    <source>
        <dbReference type="ARBA" id="ARBA00023098"/>
    </source>
</evidence>
<feature type="short sequence motif" description="GXSXG" evidence="2">
    <location>
        <begin position="36"/>
        <end position="40"/>
    </location>
</feature>
<dbReference type="RefSeq" id="WP_113606437.1">
    <property type="nucleotide sequence ID" value="NZ_POAF01000001.1"/>
</dbReference>
<evidence type="ECO:0000313" key="4">
    <source>
        <dbReference type="EMBL" id="RBM04150.1"/>
    </source>
</evidence>